<feature type="compositionally biased region" description="Low complexity" evidence="12">
    <location>
        <begin position="8"/>
        <end position="19"/>
    </location>
</feature>
<evidence type="ECO:0000256" key="10">
    <source>
        <dbReference type="ARBA" id="ARBA00044770"/>
    </source>
</evidence>
<reference evidence="16 17" key="1">
    <citation type="submission" date="2024-06" db="EMBL/GenBank/DDBJ databases">
        <title>Novosphingobium rhizovicinus M1R2S20.</title>
        <authorList>
            <person name="Sun J.-Q."/>
        </authorList>
    </citation>
    <scope>NUCLEOTIDE SEQUENCE [LARGE SCALE GENOMIC DNA]</scope>
    <source>
        <strain evidence="16 17">M1R2S20</strain>
    </source>
</reference>
<evidence type="ECO:0000256" key="1">
    <source>
        <dbReference type="ARBA" id="ARBA00004752"/>
    </source>
</evidence>
<name>A0ABV3RDG2_9SPHN</name>
<evidence type="ECO:0000259" key="14">
    <source>
        <dbReference type="Pfam" id="PF00905"/>
    </source>
</evidence>
<dbReference type="InterPro" id="IPR012338">
    <property type="entry name" value="Beta-lactam/transpept-like"/>
</dbReference>
<keyword evidence="9" id="KW-0511">Multifunctional enzyme</keyword>
<feature type="domain" description="Penicillin-binding protein transpeptidase" evidence="14">
    <location>
        <begin position="341"/>
        <end position="564"/>
    </location>
</feature>
<keyword evidence="7 16" id="KW-0808">Transferase</keyword>
<comment type="caution">
    <text evidence="16">The sequence shown here is derived from an EMBL/GenBank/DDBJ whole genome shotgun (WGS) entry which is preliminary data.</text>
</comment>
<keyword evidence="13" id="KW-0472">Membrane</keyword>
<protein>
    <recommendedName>
        <fullName evidence="10">peptidoglycan glycosyltransferase</fullName>
        <ecNumber evidence="10">2.4.99.28</ecNumber>
    </recommendedName>
</protein>
<sequence>MPKENGRRAAGSGRRSAGPAPKPWWRRALRALLIWGGAIALLGAIFVGTAVFMTARELPSFPALQSSQNGQMIVVRARDGSELVSLGPSYGKWLPYEQIPEVMKDAIVSVEDRRFRKHVGIDPIGVARSVMVRVESGRWRQGGSTITQQLARTIFLNNSRTFGRKIREGVLALAIESKFSKDEILELYLNKVYFGGGAYGIDAASRKFFGHAATELSTAEAAIIAGLVKAPSNYSPTADVQAALSRGQVVLGTMVDAGVISEAEAASIDLDAVKIAKEKGQNSVRYFTDWALPQLDILIPNTDEPIEVWTTLDVGMQRAATQAIIANVPKGAQGALVSLDDDGAVRAMVGGTDYVNTNYNRATKAVRQPGSAWKLFVYLAALEAGYTPDDRVVDEPVTINGWSPNNSGRNFAGEIDIRTAFAYSKNTIAAALGNEVGFGTVASMARRFGITTPIDTNPSMVLGTSEVRVIDMTRAFAAVSAGGTSIEPYGIMKVTTTGGELLYQHEPTTGQVLVPPYVAAGITDLLQSAVATGTGRAAQIGRPVAGKTGTTSSNKDGWFLGFSSGITTGVWMGRDDAKAVSGLQGGRAPAAAFADYMREAVKKRPVKQFDTELKLPEWQLEPDDEMLFGSPDEYYYTDDEGNLIEPGGPRRMETEDDLSRYEDGITQPRADRIYERGRATPPAAAGDDFLDRATGRGAQVDPGLRAAPSAQGTIRAGSGSSVQQQLPPGPNVYRNPQPVQQPQ</sequence>
<dbReference type="RefSeq" id="WP_367772624.1">
    <property type="nucleotide sequence ID" value="NZ_JBFNXR010000031.1"/>
</dbReference>
<accession>A0ABV3RDG2</accession>
<evidence type="ECO:0000256" key="2">
    <source>
        <dbReference type="ARBA" id="ARBA00007090"/>
    </source>
</evidence>
<keyword evidence="5" id="KW-0645">Protease</keyword>
<evidence type="ECO:0000256" key="8">
    <source>
        <dbReference type="ARBA" id="ARBA00022801"/>
    </source>
</evidence>
<feature type="transmembrane region" description="Helical" evidence="13">
    <location>
        <begin position="32"/>
        <end position="55"/>
    </location>
</feature>
<dbReference type="Pfam" id="PF00912">
    <property type="entry name" value="Transgly"/>
    <property type="match status" value="1"/>
</dbReference>
<feature type="compositionally biased region" description="Basic and acidic residues" evidence="12">
    <location>
        <begin position="648"/>
        <end position="678"/>
    </location>
</feature>
<keyword evidence="6 16" id="KW-0328">Glycosyltransferase</keyword>
<dbReference type="Gene3D" id="1.10.3810.10">
    <property type="entry name" value="Biosynthetic peptidoglycan transglycosylase-like"/>
    <property type="match status" value="1"/>
</dbReference>
<dbReference type="InterPro" id="IPR023346">
    <property type="entry name" value="Lysozyme-like_dom_sf"/>
</dbReference>
<dbReference type="EMBL" id="JBFNXR010000031">
    <property type="protein sequence ID" value="MEW9855279.1"/>
    <property type="molecule type" value="Genomic_DNA"/>
</dbReference>
<gene>
    <name evidence="16" type="ORF">ABUH87_08865</name>
</gene>
<dbReference type="PANTHER" id="PTHR32282:SF33">
    <property type="entry name" value="PEPTIDOGLYCAN GLYCOSYLTRANSFERASE"/>
    <property type="match status" value="1"/>
</dbReference>
<evidence type="ECO:0000256" key="11">
    <source>
        <dbReference type="ARBA" id="ARBA00049902"/>
    </source>
</evidence>
<keyword evidence="4" id="KW-0121">Carboxypeptidase</keyword>
<keyword evidence="13" id="KW-1133">Transmembrane helix</keyword>
<evidence type="ECO:0000256" key="7">
    <source>
        <dbReference type="ARBA" id="ARBA00022679"/>
    </source>
</evidence>
<comment type="similarity">
    <text evidence="2">In the C-terminal section; belongs to the transpeptidase family.</text>
</comment>
<feature type="region of interest" description="Disordered" evidence="12">
    <location>
        <begin position="1"/>
        <end position="21"/>
    </location>
</feature>
<dbReference type="InterPro" id="IPR050396">
    <property type="entry name" value="Glycosyltr_51/Transpeptidase"/>
</dbReference>
<keyword evidence="17" id="KW-1185">Reference proteome</keyword>
<dbReference type="Pfam" id="PF00905">
    <property type="entry name" value="Transpeptidase"/>
    <property type="match status" value="1"/>
</dbReference>
<evidence type="ECO:0000256" key="3">
    <source>
        <dbReference type="ARBA" id="ARBA00007739"/>
    </source>
</evidence>
<dbReference type="InterPro" id="IPR001460">
    <property type="entry name" value="PCN-bd_Tpept"/>
</dbReference>
<evidence type="ECO:0000256" key="9">
    <source>
        <dbReference type="ARBA" id="ARBA00023268"/>
    </source>
</evidence>
<dbReference type="SUPFAM" id="SSF56601">
    <property type="entry name" value="beta-lactamase/transpeptidase-like"/>
    <property type="match status" value="1"/>
</dbReference>
<evidence type="ECO:0000256" key="6">
    <source>
        <dbReference type="ARBA" id="ARBA00022676"/>
    </source>
</evidence>
<dbReference type="Proteomes" id="UP001556118">
    <property type="component" value="Unassembled WGS sequence"/>
</dbReference>
<comment type="similarity">
    <text evidence="3">In the N-terminal section; belongs to the glycosyltransferase 51 family.</text>
</comment>
<keyword evidence="13" id="KW-0812">Transmembrane</keyword>
<evidence type="ECO:0000256" key="4">
    <source>
        <dbReference type="ARBA" id="ARBA00022645"/>
    </source>
</evidence>
<evidence type="ECO:0000256" key="13">
    <source>
        <dbReference type="SAM" id="Phobius"/>
    </source>
</evidence>
<dbReference type="Gene3D" id="3.40.710.10">
    <property type="entry name" value="DD-peptidase/beta-lactamase superfamily"/>
    <property type="match status" value="1"/>
</dbReference>
<feature type="domain" description="Glycosyl transferase family 51" evidence="15">
    <location>
        <begin position="88"/>
        <end position="254"/>
    </location>
</feature>
<dbReference type="InterPro" id="IPR001264">
    <property type="entry name" value="Glyco_trans_51"/>
</dbReference>
<comment type="catalytic activity">
    <reaction evidence="11">
        <text>[GlcNAc-(1-&gt;4)-Mur2Ac(oyl-L-Ala-gamma-D-Glu-L-Lys-D-Ala-D-Ala)](n)-di-trans,octa-cis-undecaprenyl diphosphate + beta-D-GlcNAc-(1-&gt;4)-Mur2Ac(oyl-L-Ala-gamma-D-Glu-L-Lys-D-Ala-D-Ala)-di-trans,octa-cis-undecaprenyl diphosphate = [GlcNAc-(1-&gt;4)-Mur2Ac(oyl-L-Ala-gamma-D-Glu-L-Lys-D-Ala-D-Ala)](n+1)-di-trans,octa-cis-undecaprenyl diphosphate + di-trans,octa-cis-undecaprenyl diphosphate + H(+)</text>
        <dbReference type="Rhea" id="RHEA:23708"/>
        <dbReference type="Rhea" id="RHEA-COMP:9602"/>
        <dbReference type="Rhea" id="RHEA-COMP:9603"/>
        <dbReference type="ChEBI" id="CHEBI:15378"/>
        <dbReference type="ChEBI" id="CHEBI:58405"/>
        <dbReference type="ChEBI" id="CHEBI:60033"/>
        <dbReference type="ChEBI" id="CHEBI:78435"/>
        <dbReference type="EC" id="2.4.99.28"/>
    </reaction>
</comment>
<keyword evidence="8" id="KW-0378">Hydrolase</keyword>
<comment type="pathway">
    <text evidence="1">Cell wall biogenesis; peptidoglycan biosynthesis.</text>
</comment>
<dbReference type="InterPro" id="IPR036950">
    <property type="entry name" value="PBP_transglycosylase"/>
</dbReference>
<evidence type="ECO:0000313" key="17">
    <source>
        <dbReference type="Proteomes" id="UP001556118"/>
    </source>
</evidence>
<evidence type="ECO:0000256" key="12">
    <source>
        <dbReference type="SAM" id="MobiDB-lite"/>
    </source>
</evidence>
<evidence type="ECO:0000313" key="16">
    <source>
        <dbReference type="EMBL" id="MEW9855279.1"/>
    </source>
</evidence>
<dbReference type="GO" id="GO:0016757">
    <property type="term" value="F:glycosyltransferase activity"/>
    <property type="evidence" value="ECO:0007669"/>
    <property type="project" value="UniProtKB-KW"/>
</dbReference>
<evidence type="ECO:0000259" key="15">
    <source>
        <dbReference type="Pfam" id="PF00912"/>
    </source>
</evidence>
<dbReference type="PANTHER" id="PTHR32282">
    <property type="entry name" value="BINDING PROTEIN TRANSPEPTIDASE, PUTATIVE-RELATED"/>
    <property type="match status" value="1"/>
</dbReference>
<evidence type="ECO:0000256" key="5">
    <source>
        <dbReference type="ARBA" id="ARBA00022670"/>
    </source>
</evidence>
<proteinExistence type="inferred from homology"/>
<dbReference type="EC" id="2.4.99.28" evidence="10"/>
<organism evidence="16 17">
    <name type="scientific">Novosphingobium rhizovicinum</name>
    <dbReference type="NCBI Taxonomy" id="3228928"/>
    <lineage>
        <taxon>Bacteria</taxon>
        <taxon>Pseudomonadati</taxon>
        <taxon>Pseudomonadota</taxon>
        <taxon>Alphaproteobacteria</taxon>
        <taxon>Sphingomonadales</taxon>
        <taxon>Sphingomonadaceae</taxon>
        <taxon>Novosphingobium</taxon>
    </lineage>
</organism>
<feature type="region of interest" description="Disordered" evidence="12">
    <location>
        <begin position="639"/>
        <end position="743"/>
    </location>
</feature>
<dbReference type="NCBIfam" id="TIGR02074">
    <property type="entry name" value="PBP_1a_fam"/>
    <property type="match status" value="1"/>
</dbReference>
<dbReference type="SUPFAM" id="SSF53955">
    <property type="entry name" value="Lysozyme-like"/>
    <property type="match status" value="1"/>
</dbReference>